<evidence type="ECO:0000256" key="6">
    <source>
        <dbReference type="ARBA" id="ARBA00023242"/>
    </source>
</evidence>
<dbReference type="OrthoDB" id="6159439at2759"/>
<feature type="compositionally biased region" description="Basic and acidic residues" evidence="9">
    <location>
        <begin position="449"/>
        <end position="459"/>
    </location>
</feature>
<dbReference type="PANTHER" id="PTHR45659">
    <property type="entry name" value="HOMEOBOX PROTEIN HOX"/>
    <property type="match status" value="1"/>
</dbReference>
<dbReference type="SUPFAM" id="SSF46689">
    <property type="entry name" value="Homeodomain-like"/>
    <property type="match status" value="1"/>
</dbReference>
<feature type="region of interest" description="Disordered" evidence="9">
    <location>
        <begin position="140"/>
        <end position="190"/>
    </location>
</feature>
<evidence type="ECO:0000256" key="7">
    <source>
        <dbReference type="PROSITE-ProRule" id="PRU00108"/>
    </source>
</evidence>
<dbReference type="EMBL" id="KQ414721">
    <property type="protein sequence ID" value="KOC62755.1"/>
    <property type="molecule type" value="Genomic_DNA"/>
</dbReference>
<evidence type="ECO:0000256" key="2">
    <source>
        <dbReference type="ARBA" id="ARBA00009107"/>
    </source>
</evidence>
<dbReference type="AlphaFoldDB" id="A0A0L7QVX9"/>
<reference evidence="11 12" key="1">
    <citation type="submission" date="2015-07" db="EMBL/GenBank/DDBJ databases">
        <title>The genome of Habropoda laboriosa.</title>
        <authorList>
            <person name="Pan H."/>
            <person name="Kapheim K."/>
        </authorList>
    </citation>
    <scope>NUCLEOTIDE SEQUENCE [LARGE SCALE GENOMIC DNA]</scope>
    <source>
        <strain evidence="11">0110345459</strain>
    </source>
</reference>
<evidence type="ECO:0000259" key="10">
    <source>
        <dbReference type="PROSITE" id="PS50071"/>
    </source>
</evidence>
<evidence type="ECO:0000256" key="3">
    <source>
        <dbReference type="ARBA" id="ARBA00022473"/>
    </source>
</evidence>
<feature type="compositionally biased region" description="Low complexity" evidence="9">
    <location>
        <begin position="54"/>
        <end position="63"/>
    </location>
</feature>
<feature type="region of interest" description="Disordered" evidence="9">
    <location>
        <begin position="37"/>
        <end position="63"/>
    </location>
</feature>
<accession>A0A0L7QVX9</accession>
<comment type="subcellular location">
    <subcellularLocation>
        <location evidence="1 7 8">Nucleus</location>
    </subcellularLocation>
</comment>
<keyword evidence="5 7" id="KW-0371">Homeobox</keyword>
<dbReference type="Proteomes" id="UP000053825">
    <property type="component" value="Unassembled WGS sequence"/>
</dbReference>
<dbReference type="PROSITE" id="PS00027">
    <property type="entry name" value="HOMEOBOX_1"/>
    <property type="match status" value="1"/>
</dbReference>
<dbReference type="PRINTS" id="PR00024">
    <property type="entry name" value="HOMEOBOX"/>
</dbReference>
<dbReference type="PROSITE" id="PS50071">
    <property type="entry name" value="HOMEOBOX_2"/>
    <property type="match status" value="1"/>
</dbReference>
<gene>
    <name evidence="11" type="ORF">WH47_03739</name>
</gene>
<dbReference type="InterPro" id="IPR009057">
    <property type="entry name" value="Homeodomain-like_sf"/>
</dbReference>
<feature type="compositionally biased region" description="Polar residues" evidence="9">
    <location>
        <begin position="37"/>
        <end position="53"/>
    </location>
</feature>
<feature type="compositionally biased region" description="Polar residues" evidence="9">
    <location>
        <begin position="92"/>
        <end position="115"/>
    </location>
</feature>
<evidence type="ECO:0000256" key="8">
    <source>
        <dbReference type="RuleBase" id="RU000682"/>
    </source>
</evidence>
<keyword evidence="6 7" id="KW-0539">Nucleus</keyword>
<feature type="region of interest" description="Disordered" evidence="9">
    <location>
        <begin position="82"/>
        <end position="119"/>
    </location>
</feature>
<comment type="similarity">
    <text evidence="2">Belongs to the Antp homeobox family.</text>
</comment>
<sequence>MTSSAYFASSESADYWPYQSSIGDRSTEQVMYPDSAYQTAHQQLHSGSDYNQRPSQDLSPPSSLLETLLRHGKEAISDGYVNSAGKSVASPRGQSGSHISCQTPPYTPTSSTDRTSPIAGFLPESQERVQQQETRNGYLQGYQGYPAQPHSSSCVTPSMMTPSSPTDYGVQQSYGAYVNNNNNGKQSPNEANEFADEQRQVDYPWMKSSHSNGDGNSSGQKRTRQTYTRFQTLELEKEFHFNRYLTRRRRIEIAQALCLTERQIKIWFQNRRMKAKKDGKLGYNGLESTSEDVVSTSQSGSPIEGLLAAGTASPTNTMMHAVHQVAATTVQATSAMQDHQRLHEAYLQYRHQQQGMYDSHGYFQKENYGSQMAKLDHHGRSATFQPSLLAYEKHQPTEDINEGKEKPTTWQPLFMQTHGTVYAEQGSQATPPHEQPAAAAAAAAAPAPHRPDGDARNGVEESYAGGETNQGLTNDGDWSRRSSDTQRARARDKLPHTPGLRWIVARPSVRYQPPSAHATGTVNAAEPPRQ</sequence>
<keyword evidence="3" id="KW-0217">Developmental protein</keyword>
<dbReference type="SMART" id="SM00389">
    <property type="entry name" value="HOX"/>
    <property type="match status" value="1"/>
</dbReference>
<dbReference type="GO" id="GO:0000981">
    <property type="term" value="F:DNA-binding transcription factor activity, RNA polymerase II-specific"/>
    <property type="evidence" value="ECO:0007669"/>
    <property type="project" value="InterPro"/>
</dbReference>
<evidence type="ECO:0000313" key="11">
    <source>
        <dbReference type="EMBL" id="KOC62755.1"/>
    </source>
</evidence>
<protein>
    <submittedName>
        <fullName evidence="11">Homeobox protein Hox-D5</fullName>
    </submittedName>
</protein>
<organism evidence="11 12">
    <name type="scientific">Habropoda laboriosa</name>
    <dbReference type="NCBI Taxonomy" id="597456"/>
    <lineage>
        <taxon>Eukaryota</taxon>
        <taxon>Metazoa</taxon>
        <taxon>Ecdysozoa</taxon>
        <taxon>Arthropoda</taxon>
        <taxon>Hexapoda</taxon>
        <taxon>Insecta</taxon>
        <taxon>Pterygota</taxon>
        <taxon>Neoptera</taxon>
        <taxon>Endopterygota</taxon>
        <taxon>Hymenoptera</taxon>
        <taxon>Apocrita</taxon>
        <taxon>Aculeata</taxon>
        <taxon>Apoidea</taxon>
        <taxon>Anthophila</taxon>
        <taxon>Apidae</taxon>
        <taxon>Habropoda</taxon>
    </lineage>
</organism>
<evidence type="ECO:0000313" key="12">
    <source>
        <dbReference type="Proteomes" id="UP000053825"/>
    </source>
</evidence>
<dbReference type="FunFam" id="1.10.10.60:FF:000055">
    <property type="entry name" value="Homeobox protein Hox-A5"/>
    <property type="match status" value="1"/>
</dbReference>
<dbReference type="InterPro" id="IPR020479">
    <property type="entry name" value="HD_metazoa"/>
</dbReference>
<name>A0A0L7QVX9_9HYME</name>
<evidence type="ECO:0000256" key="5">
    <source>
        <dbReference type="ARBA" id="ARBA00023155"/>
    </source>
</evidence>
<dbReference type="PANTHER" id="PTHR45659:SF4">
    <property type="entry name" value="HOMEOBOX PROTEIN ABDOMINAL-A"/>
    <property type="match status" value="1"/>
</dbReference>
<feature type="compositionally biased region" description="Low complexity" evidence="9">
    <location>
        <begin position="436"/>
        <end position="447"/>
    </location>
</feature>
<proteinExistence type="inferred from homology"/>
<dbReference type="CDD" id="cd00086">
    <property type="entry name" value="homeodomain"/>
    <property type="match status" value="1"/>
</dbReference>
<evidence type="ECO:0000256" key="9">
    <source>
        <dbReference type="SAM" id="MobiDB-lite"/>
    </source>
</evidence>
<evidence type="ECO:0000256" key="4">
    <source>
        <dbReference type="ARBA" id="ARBA00023125"/>
    </source>
</evidence>
<keyword evidence="12" id="KW-1185">Reference proteome</keyword>
<keyword evidence="4 7" id="KW-0238">DNA-binding</keyword>
<dbReference type="GO" id="GO:0005634">
    <property type="term" value="C:nucleus"/>
    <property type="evidence" value="ECO:0007669"/>
    <property type="project" value="UniProtKB-SubCell"/>
</dbReference>
<feature type="region of interest" description="Disordered" evidence="9">
    <location>
        <begin position="424"/>
        <end position="530"/>
    </location>
</feature>
<feature type="domain" description="Homeobox" evidence="10">
    <location>
        <begin position="218"/>
        <end position="278"/>
    </location>
</feature>
<dbReference type="InterPro" id="IPR050296">
    <property type="entry name" value="Antp_homeobox"/>
</dbReference>
<dbReference type="Gene3D" id="1.10.10.60">
    <property type="entry name" value="Homeodomain-like"/>
    <property type="match status" value="1"/>
</dbReference>
<dbReference type="STRING" id="597456.A0A0L7QVX9"/>
<dbReference type="Pfam" id="PF00046">
    <property type="entry name" value="Homeodomain"/>
    <property type="match status" value="1"/>
</dbReference>
<dbReference type="GO" id="GO:0009952">
    <property type="term" value="P:anterior/posterior pattern specification"/>
    <property type="evidence" value="ECO:0007669"/>
    <property type="project" value="TreeGrafter"/>
</dbReference>
<dbReference type="InterPro" id="IPR001356">
    <property type="entry name" value="HD"/>
</dbReference>
<feature type="compositionally biased region" description="Basic and acidic residues" evidence="9">
    <location>
        <begin position="477"/>
        <end position="495"/>
    </location>
</feature>
<dbReference type="InterPro" id="IPR017970">
    <property type="entry name" value="Homeobox_CS"/>
</dbReference>
<evidence type="ECO:0000256" key="1">
    <source>
        <dbReference type="ARBA" id="ARBA00004123"/>
    </source>
</evidence>
<dbReference type="GO" id="GO:0000978">
    <property type="term" value="F:RNA polymerase II cis-regulatory region sequence-specific DNA binding"/>
    <property type="evidence" value="ECO:0007669"/>
    <property type="project" value="TreeGrafter"/>
</dbReference>
<feature type="compositionally biased region" description="Polar residues" evidence="9">
    <location>
        <begin position="149"/>
        <end position="190"/>
    </location>
</feature>
<feature type="DNA-binding region" description="Homeobox" evidence="7">
    <location>
        <begin position="220"/>
        <end position="279"/>
    </location>
</feature>